<gene>
    <name evidence="7" type="ORF">EIP91_007869</name>
</gene>
<evidence type="ECO:0000259" key="6">
    <source>
        <dbReference type="PROSITE" id="PS50865"/>
    </source>
</evidence>
<evidence type="ECO:0000256" key="3">
    <source>
        <dbReference type="ARBA" id="ARBA00022833"/>
    </source>
</evidence>
<feature type="region of interest" description="Disordered" evidence="5">
    <location>
        <begin position="244"/>
        <end position="266"/>
    </location>
</feature>
<dbReference type="OrthoDB" id="432970at2759"/>
<dbReference type="InterPro" id="IPR002893">
    <property type="entry name" value="Znf_MYND"/>
</dbReference>
<evidence type="ECO:0000313" key="7">
    <source>
        <dbReference type="EMBL" id="TCD61824.1"/>
    </source>
</evidence>
<dbReference type="Gene3D" id="6.10.140.2220">
    <property type="match status" value="1"/>
</dbReference>
<accession>A0A4R0RHM0</accession>
<dbReference type="EMBL" id="RWJN01000427">
    <property type="protein sequence ID" value="TCD61824.1"/>
    <property type="molecule type" value="Genomic_DNA"/>
</dbReference>
<evidence type="ECO:0000256" key="4">
    <source>
        <dbReference type="PROSITE-ProRule" id="PRU00134"/>
    </source>
</evidence>
<name>A0A4R0RHM0_9APHY</name>
<keyword evidence="1" id="KW-0479">Metal-binding</keyword>
<dbReference type="SUPFAM" id="SSF144232">
    <property type="entry name" value="HIT/MYND zinc finger-like"/>
    <property type="match status" value="1"/>
</dbReference>
<evidence type="ECO:0000256" key="5">
    <source>
        <dbReference type="SAM" id="MobiDB-lite"/>
    </source>
</evidence>
<feature type="domain" description="MYND-type" evidence="6">
    <location>
        <begin position="1"/>
        <end position="35"/>
    </location>
</feature>
<organism evidence="7 8">
    <name type="scientific">Steccherinum ochraceum</name>
    <dbReference type="NCBI Taxonomy" id="92696"/>
    <lineage>
        <taxon>Eukaryota</taxon>
        <taxon>Fungi</taxon>
        <taxon>Dikarya</taxon>
        <taxon>Basidiomycota</taxon>
        <taxon>Agaricomycotina</taxon>
        <taxon>Agaricomycetes</taxon>
        <taxon>Polyporales</taxon>
        <taxon>Steccherinaceae</taxon>
        <taxon>Steccherinum</taxon>
    </lineage>
</organism>
<keyword evidence="2 4" id="KW-0863">Zinc-finger</keyword>
<proteinExistence type="predicted"/>
<sequence>MGSSKKLFHCAGCKTVMYCSRECQKGDWKEHKEICAIKKRENARWAAVEATPGGSGLPDGITMFELEARYQKWEWAHRSLVQGVITHGLDLITDPLNATRKILHIIMRPVDRSVHQDSARRYFEFVDAVVIDCQDALHFRDPWPHIVENLHQKQALSLRAGQGLCAALVITAEPMAERTLMAAGLSKQNLIGAGFKRPDPTWRTWLKHCMNTGDKYPGGLNGCLRHSPNGRLNAMTRLIRGLRPVSIGKKRRDKRNGLHSASLRGR</sequence>
<dbReference type="STRING" id="92696.A0A4R0RHM0"/>
<dbReference type="PROSITE" id="PS50865">
    <property type="entry name" value="ZF_MYND_2"/>
    <property type="match status" value="1"/>
</dbReference>
<keyword evidence="8" id="KW-1185">Reference proteome</keyword>
<dbReference type="Pfam" id="PF01753">
    <property type="entry name" value="zf-MYND"/>
    <property type="match status" value="1"/>
</dbReference>
<evidence type="ECO:0000256" key="2">
    <source>
        <dbReference type="ARBA" id="ARBA00022771"/>
    </source>
</evidence>
<dbReference type="AlphaFoldDB" id="A0A4R0RHM0"/>
<protein>
    <recommendedName>
        <fullName evidence="6">MYND-type domain-containing protein</fullName>
    </recommendedName>
</protein>
<comment type="caution">
    <text evidence="7">The sequence shown here is derived from an EMBL/GenBank/DDBJ whole genome shotgun (WGS) entry which is preliminary data.</text>
</comment>
<reference evidence="7 8" key="1">
    <citation type="submission" date="2018-11" db="EMBL/GenBank/DDBJ databases">
        <title>Genome assembly of Steccherinum ochraceum LE-BIN_3174, the white-rot fungus of the Steccherinaceae family (The Residual Polyporoid clade, Polyporales, Basidiomycota).</title>
        <authorList>
            <person name="Fedorova T.V."/>
            <person name="Glazunova O.A."/>
            <person name="Landesman E.O."/>
            <person name="Moiseenko K.V."/>
            <person name="Psurtseva N.V."/>
            <person name="Savinova O.S."/>
            <person name="Shakhova N.V."/>
            <person name="Tyazhelova T.V."/>
            <person name="Vasina D.V."/>
        </authorList>
    </citation>
    <scope>NUCLEOTIDE SEQUENCE [LARGE SCALE GENOMIC DNA]</scope>
    <source>
        <strain evidence="7 8">LE-BIN_3174</strain>
    </source>
</reference>
<dbReference type="Proteomes" id="UP000292702">
    <property type="component" value="Unassembled WGS sequence"/>
</dbReference>
<keyword evidence="3" id="KW-0862">Zinc</keyword>
<dbReference type="GO" id="GO:0008270">
    <property type="term" value="F:zinc ion binding"/>
    <property type="evidence" value="ECO:0007669"/>
    <property type="project" value="UniProtKB-KW"/>
</dbReference>
<evidence type="ECO:0000256" key="1">
    <source>
        <dbReference type="ARBA" id="ARBA00022723"/>
    </source>
</evidence>
<evidence type="ECO:0000313" key="8">
    <source>
        <dbReference type="Proteomes" id="UP000292702"/>
    </source>
</evidence>